<keyword evidence="2" id="KW-1185">Reference proteome</keyword>
<evidence type="ECO:0000313" key="1">
    <source>
        <dbReference type="EMBL" id="KAG8036248.1"/>
    </source>
</evidence>
<dbReference type="Proteomes" id="UP000729913">
    <property type="component" value="Unassembled WGS sequence"/>
</dbReference>
<protein>
    <submittedName>
        <fullName evidence="1">Uncharacterized protein</fullName>
    </submittedName>
</protein>
<dbReference type="AlphaFoldDB" id="A0A8J5R1Z4"/>
<evidence type="ECO:0000313" key="2">
    <source>
        <dbReference type="Proteomes" id="UP000729913"/>
    </source>
</evidence>
<dbReference type="EMBL" id="JAAOIC020000049">
    <property type="protein sequence ID" value="KAG8036248.1"/>
    <property type="molecule type" value="Genomic_DNA"/>
</dbReference>
<gene>
    <name evidence="1" type="ORF">G9C98_004828</name>
</gene>
<organism evidence="1 2">
    <name type="scientific">Cotesia typhae</name>
    <dbReference type="NCBI Taxonomy" id="2053667"/>
    <lineage>
        <taxon>Eukaryota</taxon>
        <taxon>Metazoa</taxon>
        <taxon>Ecdysozoa</taxon>
        <taxon>Arthropoda</taxon>
        <taxon>Hexapoda</taxon>
        <taxon>Insecta</taxon>
        <taxon>Pterygota</taxon>
        <taxon>Neoptera</taxon>
        <taxon>Endopterygota</taxon>
        <taxon>Hymenoptera</taxon>
        <taxon>Apocrita</taxon>
        <taxon>Ichneumonoidea</taxon>
        <taxon>Braconidae</taxon>
        <taxon>Microgastrinae</taxon>
        <taxon>Cotesia</taxon>
    </lineage>
</organism>
<accession>A0A8J5R1Z4</accession>
<sequence>MTNSKIATSTTPTSNGKCMIDKIGDSGGLFDLVVRPMFQQGHEGELCSWLKEFSLIRTTLGCQQPECQGKTLAWNTARVIDRYTWVCPTCSKKQSIREGSFFMGVKGDFRTCLQLILAWCQDIPSDIAANNFEIKEHVIKKVYERCSQVAEFYVNSHPEDFKLGGPGCVVLVDEFPSGYMTDTTPDVITTRKRNNNSQPILCIAEANHLPPRMWLHIIKALPELPKMKTINNNNIINNNINNISSNNNNSIINNNNTNNNNNNNTIINNNNNNINNNNIDPQQQKPGIIEEAIKQIVNQVLPGSYIVANSRARCCNYEALQDLKQYGVFSVEHLQKFDTPDTHQLLNNLATIWQTGLGICEEIQESTRGAAKQIITNHLWRQRYGSIPSVAFQNMLNHIVECYRFT</sequence>
<name>A0A8J5R1Z4_9HYME</name>
<reference evidence="1" key="2">
    <citation type="submission" date="2021-04" db="EMBL/GenBank/DDBJ databases">
        <title>Genome-wide patterns of bracovirus chromosomal integration into multiple host tissues during parasitism.</title>
        <authorList>
            <person name="Chebbi M.A.C."/>
        </authorList>
    </citation>
    <scope>NUCLEOTIDE SEQUENCE</scope>
    <source>
        <tissue evidence="1">Whole body</tissue>
    </source>
</reference>
<comment type="caution">
    <text evidence="1">The sequence shown here is derived from an EMBL/GenBank/DDBJ whole genome shotgun (WGS) entry which is preliminary data.</text>
</comment>
<reference evidence="1" key="1">
    <citation type="submission" date="2020-03" db="EMBL/GenBank/DDBJ databases">
        <authorList>
            <person name="Chebbi M.A."/>
            <person name="Drezen J.M."/>
        </authorList>
    </citation>
    <scope>NUCLEOTIDE SEQUENCE</scope>
    <source>
        <tissue evidence="1">Whole body</tissue>
    </source>
</reference>
<proteinExistence type="predicted"/>
<dbReference type="OrthoDB" id="6226069at2759"/>